<evidence type="ECO:0000313" key="3">
    <source>
        <dbReference type="EMBL" id="QMS91871.1"/>
    </source>
</evidence>
<dbReference type="EMBL" id="CP054698">
    <property type="protein sequence ID" value="QMS91871.1"/>
    <property type="molecule type" value="Genomic_DNA"/>
</dbReference>
<gene>
    <name evidence="3" type="ORF">HUN01_31320</name>
</gene>
<dbReference type="PANTHER" id="PTHR36761:SF2">
    <property type="entry name" value="ORF03 PROTEIN"/>
    <property type="match status" value="1"/>
</dbReference>
<dbReference type="AlphaFoldDB" id="A0A7D7LIV6"/>
<accession>A0A7D7LIV6</accession>
<dbReference type="Pfam" id="PF14559">
    <property type="entry name" value="TPR_19"/>
    <property type="match status" value="1"/>
</dbReference>
<organism evidence="3 4">
    <name type="scientific">Nostoc edaphicum CCNP1411</name>
    <dbReference type="NCBI Taxonomy" id="1472755"/>
    <lineage>
        <taxon>Bacteria</taxon>
        <taxon>Bacillati</taxon>
        <taxon>Cyanobacteriota</taxon>
        <taxon>Cyanophyceae</taxon>
        <taxon>Nostocales</taxon>
        <taxon>Nostocaceae</taxon>
        <taxon>Nostoc</taxon>
    </lineage>
</organism>
<keyword evidence="2" id="KW-0812">Transmembrane</keyword>
<keyword evidence="4" id="KW-1185">Reference proteome</keyword>
<keyword evidence="1" id="KW-0802">TPR repeat</keyword>
<name>A0A7D7LIV6_9NOSO</name>
<evidence type="ECO:0000256" key="2">
    <source>
        <dbReference type="SAM" id="Phobius"/>
    </source>
</evidence>
<dbReference type="Proteomes" id="UP000514713">
    <property type="component" value="Chromosome"/>
</dbReference>
<evidence type="ECO:0000256" key="1">
    <source>
        <dbReference type="PROSITE-ProRule" id="PRU00339"/>
    </source>
</evidence>
<dbReference type="Gene3D" id="1.25.40.10">
    <property type="entry name" value="Tetratricopeptide repeat domain"/>
    <property type="match status" value="1"/>
</dbReference>
<feature type="transmembrane region" description="Helical" evidence="2">
    <location>
        <begin position="155"/>
        <end position="175"/>
    </location>
</feature>
<keyword evidence="2" id="KW-0472">Membrane</keyword>
<dbReference type="InterPro" id="IPR019734">
    <property type="entry name" value="TPR_rpt"/>
</dbReference>
<feature type="repeat" description="TPR" evidence="1">
    <location>
        <begin position="9"/>
        <end position="42"/>
    </location>
</feature>
<evidence type="ECO:0000313" key="4">
    <source>
        <dbReference type="Proteomes" id="UP000514713"/>
    </source>
</evidence>
<keyword evidence="2" id="KW-1133">Transmembrane helix</keyword>
<protein>
    <submittedName>
        <fullName evidence="3">Tetratricopeptide repeat protein</fullName>
    </submittedName>
</protein>
<dbReference type="KEGG" id="ned:HUN01_31320"/>
<reference evidence="4" key="1">
    <citation type="submission" date="2020-06" db="EMBL/GenBank/DDBJ databases">
        <title>Nostoc edaphicum CCNP1411 genome.</title>
        <authorList>
            <person name="Fidor A."/>
            <person name="Grabski M."/>
            <person name="Gawor J."/>
            <person name="Gromadka R."/>
            <person name="Wegrzyn G."/>
            <person name="Mazur-Marzec H."/>
        </authorList>
    </citation>
    <scope>NUCLEOTIDE SEQUENCE [LARGE SCALE GENOMIC DNA]</scope>
    <source>
        <strain evidence="4">CCNP1411</strain>
    </source>
</reference>
<proteinExistence type="predicted"/>
<dbReference type="SUPFAM" id="SSF48452">
    <property type="entry name" value="TPR-like"/>
    <property type="match status" value="1"/>
</dbReference>
<dbReference type="InterPro" id="IPR011990">
    <property type="entry name" value="TPR-like_helical_dom_sf"/>
</dbReference>
<sequence length="180" mass="20261">MSAESLEIAKTHYQTGKIAFENGQYREAVENLEKASALLARNSRLGGEVEIYLVTAYEAAGRTDDAIALCERLKRHPYFETSKQARRMLYILKAPKLKRPSEWMTEIPDLAALPDNELKISVAAKSTKSSVKQKPKPTEPEFVDLSQVNTRDNRFIWVALIAIGLTISYLLWLNFSGTPS</sequence>
<dbReference type="PROSITE" id="PS50005">
    <property type="entry name" value="TPR"/>
    <property type="match status" value="1"/>
</dbReference>
<dbReference type="RefSeq" id="WP_181929427.1">
    <property type="nucleotide sequence ID" value="NZ_CP054698.1"/>
</dbReference>
<dbReference type="PANTHER" id="PTHR36761">
    <property type="entry name" value="ORF03 PROTEIN"/>
    <property type="match status" value="1"/>
</dbReference>